<evidence type="ECO:0000313" key="1">
    <source>
        <dbReference type="EMBL" id="GAA4006617.1"/>
    </source>
</evidence>
<evidence type="ECO:0000313" key="2">
    <source>
        <dbReference type="Proteomes" id="UP001500567"/>
    </source>
</evidence>
<name>A0ABP7S4L3_9BACT</name>
<comment type="caution">
    <text evidence="1">The sequence shown here is derived from an EMBL/GenBank/DDBJ whole genome shotgun (WGS) entry which is preliminary data.</text>
</comment>
<accession>A0ABP7S4L3</accession>
<reference evidence="2" key="1">
    <citation type="journal article" date="2019" name="Int. J. Syst. Evol. Microbiol.">
        <title>The Global Catalogue of Microorganisms (GCM) 10K type strain sequencing project: providing services to taxonomists for standard genome sequencing and annotation.</title>
        <authorList>
            <consortium name="The Broad Institute Genomics Platform"/>
            <consortium name="The Broad Institute Genome Sequencing Center for Infectious Disease"/>
            <person name="Wu L."/>
            <person name="Ma J."/>
        </authorList>
    </citation>
    <scope>NUCLEOTIDE SEQUENCE [LARGE SCALE GENOMIC DNA]</scope>
    <source>
        <strain evidence="2">JCM 17224</strain>
    </source>
</reference>
<protein>
    <submittedName>
        <fullName evidence="1">Uncharacterized protein</fullName>
    </submittedName>
</protein>
<dbReference type="EMBL" id="BAABDJ010000015">
    <property type="protein sequence ID" value="GAA4006617.1"/>
    <property type="molecule type" value="Genomic_DNA"/>
</dbReference>
<dbReference type="Proteomes" id="UP001500567">
    <property type="component" value="Unassembled WGS sequence"/>
</dbReference>
<gene>
    <name evidence="1" type="ORF">GCM10022408_18010</name>
</gene>
<keyword evidence="2" id="KW-1185">Reference proteome</keyword>
<organism evidence="1 2">
    <name type="scientific">Hymenobacter fastidiosus</name>
    <dbReference type="NCBI Taxonomy" id="486264"/>
    <lineage>
        <taxon>Bacteria</taxon>
        <taxon>Pseudomonadati</taxon>
        <taxon>Bacteroidota</taxon>
        <taxon>Cytophagia</taxon>
        <taxon>Cytophagales</taxon>
        <taxon>Hymenobacteraceae</taxon>
        <taxon>Hymenobacter</taxon>
    </lineage>
</organism>
<proteinExistence type="predicted"/>
<sequence>MTNSSLPTPGKRASCRVESDAFNQWRRATWRSFVPPQQALQRMTVRLGRLTNPLTPLFFKRQQPGAQSVVNFPTGLRYGCESTHTLPCVAYVRQPGVSANIGDLDPGWTRNAGIGRQLFGTRRNGYTPVRRAEPAAGHPSPAFILSLFRRPRCPAAHSRQE</sequence>